<dbReference type="SUPFAM" id="SSF53335">
    <property type="entry name" value="S-adenosyl-L-methionine-dependent methyltransferases"/>
    <property type="match status" value="1"/>
</dbReference>
<proteinExistence type="predicted"/>
<reference evidence="1 2" key="1">
    <citation type="submission" date="2021-08" db="EMBL/GenBank/DDBJ databases">
        <title>Draft Genome Sequence of Phanerochaete sordida strain YK-624.</title>
        <authorList>
            <person name="Mori T."/>
            <person name="Dohra H."/>
            <person name="Suzuki T."/>
            <person name="Kawagishi H."/>
            <person name="Hirai H."/>
        </authorList>
    </citation>
    <scope>NUCLEOTIDE SEQUENCE [LARGE SCALE GENOMIC DNA]</scope>
    <source>
        <strain evidence="1 2">YK-624</strain>
    </source>
</reference>
<dbReference type="PANTHER" id="PTHR43591">
    <property type="entry name" value="METHYLTRANSFERASE"/>
    <property type="match status" value="1"/>
</dbReference>
<dbReference type="GO" id="GO:0032259">
    <property type="term" value="P:methylation"/>
    <property type="evidence" value="ECO:0007669"/>
    <property type="project" value="UniProtKB-KW"/>
</dbReference>
<evidence type="ECO:0000313" key="1">
    <source>
        <dbReference type="EMBL" id="GJE90541.1"/>
    </source>
</evidence>
<organism evidence="1 2">
    <name type="scientific">Phanerochaete sordida</name>
    <dbReference type="NCBI Taxonomy" id="48140"/>
    <lineage>
        <taxon>Eukaryota</taxon>
        <taxon>Fungi</taxon>
        <taxon>Dikarya</taxon>
        <taxon>Basidiomycota</taxon>
        <taxon>Agaricomycotina</taxon>
        <taxon>Agaricomycetes</taxon>
        <taxon>Polyporales</taxon>
        <taxon>Phanerochaetaceae</taxon>
        <taxon>Phanerochaete</taxon>
    </lineage>
</organism>
<protein>
    <submittedName>
        <fullName evidence="1">S-adenosyl-L-methionine-dependent methyltransferase</fullName>
    </submittedName>
</protein>
<dbReference type="GO" id="GO:0008168">
    <property type="term" value="F:methyltransferase activity"/>
    <property type="evidence" value="ECO:0007669"/>
    <property type="project" value="UniProtKB-KW"/>
</dbReference>
<dbReference type="CDD" id="cd02440">
    <property type="entry name" value="AdoMet_MTases"/>
    <property type="match status" value="1"/>
</dbReference>
<dbReference type="EMBL" id="BPQB01000017">
    <property type="protein sequence ID" value="GJE90541.1"/>
    <property type="molecule type" value="Genomic_DNA"/>
</dbReference>
<dbReference type="Proteomes" id="UP000703269">
    <property type="component" value="Unassembled WGS sequence"/>
</dbReference>
<dbReference type="AlphaFoldDB" id="A0A9P3G979"/>
<comment type="caution">
    <text evidence="1">The sequence shown here is derived from an EMBL/GenBank/DDBJ whole genome shotgun (WGS) entry which is preliminary data.</text>
</comment>
<dbReference type="Gene3D" id="3.40.50.150">
    <property type="entry name" value="Vaccinia Virus protein VP39"/>
    <property type="match status" value="1"/>
</dbReference>
<dbReference type="InterPro" id="IPR029063">
    <property type="entry name" value="SAM-dependent_MTases_sf"/>
</dbReference>
<name>A0A9P3G979_9APHY</name>
<evidence type="ECO:0000313" key="2">
    <source>
        <dbReference type="Proteomes" id="UP000703269"/>
    </source>
</evidence>
<accession>A0A9P3G979</accession>
<dbReference type="OrthoDB" id="506498at2759"/>
<dbReference type="PANTHER" id="PTHR43591:SF24">
    <property type="entry name" value="2-METHOXY-6-POLYPRENYL-1,4-BENZOQUINOL METHYLASE, MITOCHONDRIAL"/>
    <property type="match status" value="1"/>
</dbReference>
<keyword evidence="2" id="KW-1185">Reference proteome</keyword>
<sequence>MSQKGATGSYTLQSVDGAPDEVSRLDELHVGIAQFLGGRLSFADLSSPSAPGAILELGCGSGAWAIQAAQTFPEADVVAVDINRLPERPLPPNVRFHQGDITHGLPFSPASFDVVHARLVMMHIPDGEAVLRRMISLVKPGGWLLVEDPDDDHMLDDGGPLSPALAEFEQAWIGIMRARGANPCIGRDLEGIVRSSGAFRAVNVKRVVVPISGHSSDPALRQLGISWKETGSRLMQYLPTRYYADGITEQLTSRCHDELMDTSRNITTDMYFVWAQKEL</sequence>
<keyword evidence="1" id="KW-0808">Transferase</keyword>
<gene>
    <name evidence="1" type="ORF">PsYK624_066820</name>
</gene>
<dbReference type="Pfam" id="PF13489">
    <property type="entry name" value="Methyltransf_23"/>
    <property type="match status" value="1"/>
</dbReference>
<keyword evidence="1" id="KW-0489">Methyltransferase</keyword>